<dbReference type="Proteomes" id="UP000276133">
    <property type="component" value="Unassembled WGS sequence"/>
</dbReference>
<dbReference type="PANTHER" id="PTHR11923">
    <property type="entry name" value="SCAVENGER RECEPTOR CLASS B TYPE-1 SR-B1"/>
    <property type="match status" value="1"/>
</dbReference>
<dbReference type="GO" id="GO:0005901">
    <property type="term" value="C:caveola"/>
    <property type="evidence" value="ECO:0007669"/>
    <property type="project" value="UniProtKB-SubCell"/>
</dbReference>
<dbReference type="PANTHER" id="PTHR11923:SF110">
    <property type="entry name" value="SCAVENGER RECEPTOR CLASS B MEMBER 1"/>
    <property type="match status" value="1"/>
</dbReference>
<evidence type="ECO:0000256" key="9">
    <source>
        <dbReference type="ARBA" id="ARBA00023170"/>
    </source>
</evidence>
<dbReference type="OrthoDB" id="514335at2759"/>
<evidence type="ECO:0000256" key="8">
    <source>
        <dbReference type="ARBA" id="ARBA00023157"/>
    </source>
</evidence>
<evidence type="ECO:0000256" key="7">
    <source>
        <dbReference type="ARBA" id="ARBA00023136"/>
    </source>
</evidence>
<comment type="caution">
    <text evidence="14">The sequence shown here is derived from an EMBL/GenBank/DDBJ whole genome shotgun (WGS) entry which is preliminary data.</text>
</comment>
<reference evidence="14 15" key="1">
    <citation type="journal article" date="2018" name="Sci. Rep.">
        <title>Genomic signatures of local adaptation to the degree of environmental predictability in rotifers.</title>
        <authorList>
            <person name="Franch-Gras L."/>
            <person name="Hahn C."/>
            <person name="Garcia-Roger E.M."/>
            <person name="Carmona M.J."/>
            <person name="Serra M."/>
            <person name="Gomez A."/>
        </authorList>
    </citation>
    <scope>NUCLEOTIDE SEQUENCE [LARGE SCALE GENOMIC DNA]</scope>
    <source>
        <strain evidence="14">HYR1</strain>
    </source>
</reference>
<dbReference type="STRING" id="10195.A0A3M7SFS3"/>
<evidence type="ECO:0000256" key="6">
    <source>
        <dbReference type="ARBA" id="ARBA00022989"/>
    </source>
</evidence>
<evidence type="ECO:0000313" key="15">
    <source>
        <dbReference type="Proteomes" id="UP000276133"/>
    </source>
</evidence>
<keyword evidence="9 14" id="KW-0675">Receptor</keyword>
<gene>
    <name evidence="14" type="ORF">BpHYR1_014171</name>
</gene>
<proteinExistence type="inferred from homology"/>
<keyword evidence="6 13" id="KW-1133">Transmembrane helix</keyword>
<name>A0A3M7SFS3_BRAPC</name>
<dbReference type="InterPro" id="IPR002159">
    <property type="entry name" value="CD36_fam"/>
</dbReference>
<dbReference type="GO" id="GO:0005044">
    <property type="term" value="F:scavenger receptor activity"/>
    <property type="evidence" value="ECO:0007669"/>
    <property type="project" value="TreeGrafter"/>
</dbReference>
<evidence type="ECO:0000313" key="14">
    <source>
        <dbReference type="EMBL" id="RNA34596.1"/>
    </source>
</evidence>
<evidence type="ECO:0000256" key="4">
    <source>
        <dbReference type="ARBA" id="ARBA00022475"/>
    </source>
</evidence>
<dbReference type="AlphaFoldDB" id="A0A3M7SFS3"/>
<evidence type="ECO:0000256" key="12">
    <source>
        <dbReference type="ARBA" id="ARBA00042244"/>
    </source>
</evidence>
<accession>A0A3M7SFS3</accession>
<keyword evidence="5 13" id="KW-0812">Transmembrane</keyword>
<sequence length="450" mass="51113">MQKNISSQSHRIKIIFIIGLLLTLTAIGSYFLSDDLIYLQVTEKLKLQNNSKALDFLLNPPAIIYRKYYFFDVQNPVGILNGEKPRLSERGPYTFRVEWDKKNVKFLNKDRLKYSPITTTYFEPSLSAGNESDIITFLNIPATGVINQMNQGKILGFNAIMVKASLDHLDTKLFIKRSIGQLISGYNDPLMELAELMDNAQNDGKFSLLKNNGTEWQSYVINTGYSDPMNVGKIASWNGLKKLNYWKSDKANQISGTDGTFYPPFLNRSSVIESFSPEMCRSFGLVYLKDNEIDGVKTFDFHLPSDIFSASELEHAGFCEDKCLGNGVLNISSCYGGVSGFISQPHFLNADEKFVQAINGLKPNKQIHDFLIHFEPTTGVPVAGNVRLQINFFLEPNEEIDLAKKIQPVLLPVLWFDEEVRLNLEIKKELSKIAFYVRLVFRIFFLKLNT</sequence>
<keyword evidence="7 13" id="KW-0472">Membrane</keyword>
<evidence type="ECO:0000256" key="3">
    <source>
        <dbReference type="ARBA" id="ARBA00010532"/>
    </source>
</evidence>
<evidence type="ECO:0000256" key="2">
    <source>
        <dbReference type="ARBA" id="ARBA00004651"/>
    </source>
</evidence>
<evidence type="ECO:0000256" key="11">
    <source>
        <dbReference type="ARBA" id="ARBA00040821"/>
    </source>
</evidence>
<dbReference type="GO" id="GO:0005737">
    <property type="term" value="C:cytoplasm"/>
    <property type="evidence" value="ECO:0007669"/>
    <property type="project" value="TreeGrafter"/>
</dbReference>
<evidence type="ECO:0000256" key="10">
    <source>
        <dbReference type="ARBA" id="ARBA00023180"/>
    </source>
</evidence>
<keyword evidence="4" id="KW-1003">Cell membrane</keyword>
<keyword evidence="8" id="KW-1015">Disulfide bond</keyword>
<comment type="similarity">
    <text evidence="3">Belongs to the CD36 family.</text>
</comment>
<keyword evidence="15" id="KW-1185">Reference proteome</keyword>
<evidence type="ECO:0000256" key="5">
    <source>
        <dbReference type="ARBA" id="ARBA00022692"/>
    </source>
</evidence>
<protein>
    <recommendedName>
        <fullName evidence="11">Scavenger receptor class B member 1</fullName>
    </recommendedName>
    <alternativeName>
        <fullName evidence="12">SR-BI</fullName>
    </alternativeName>
</protein>
<feature type="transmembrane region" description="Helical" evidence="13">
    <location>
        <begin position="12"/>
        <end position="32"/>
    </location>
</feature>
<evidence type="ECO:0000256" key="13">
    <source>
        <dbReference type="SAM" id="Phobius"/>
    </source>
</evidence>
<dbReference type="Pfam" id="PF01130">
    <property type="entry name" value="CD36"/>
    <property type="match status" value="1"/>
</dbReference>
<keyword evidence="10" id="KW-0325">Glycoprotein</keyword>
<organism evidence="14 15">
    <name type="scientific">Brachionus plicatilis</name>
    <name type="common">Marine rotifer</name>
    <name type="synonym">Brachionus muelleri</name>
    <dbReference type="NCBI Taxonomy" id="10195"/>
    <lineage>
        <taxon>Eukaryota</taxon>
        <taxon>Metazoa</taxon>
        <taxon>Spiralia</taxon>
        <taxon>Gnathifera</taxon>
        <taxon>Rotifera</taxon>
        <taxon>Eurotatoria</taxon>
        <taxon>Monogononta</taxon>
        <taxon>Pseudotrocha</taxon>
        <taxon>Ploima</taxon>
        <taxon>Brachionidae</taxon>
        <taxon>Brachionus</taxon>
    </lineage>
</organism>
<evidence type="ECO:0000256" key="1">
    <source>
        <dbReference type="ARBA" id="ARBA00004189"/>
    </source>
</evidence>
<dbReference type="PRINTS" id="PR01609">
    <property type="entry name" value="CD36FAMILY"/>
</dbReference>
<dbReference type="EMBL" id="REGN01001448">
    <property type="protein sequence ID" value="RNA34596.1"/>
    <property type="molecule type" value="Genomic_DNA"/>
</dbReference>
<comment type="subcellular location">
    <subcellularLocation>
        <location evidence="2">Cell membrane</location>
        <topology evidence="2">Multi-pass membrane protein</topology>
    </subcellularLocation>
    <subcellularLocation>
        <location evidence="1">Membrane</location>
        <location evidence="1">Caveola</location>
        <topology evidence="1">Multi-pass membrane protein</topology>
    </subcellularLocation>
</comment>